<dbReference type="Proteomes" id="UP001235030">
    <property type="component" value="Chromosome"/>
</dbReference>
<evidence type="ECO:0000256" key="3">
    <source>
        <dbReference type="SAM" id="Phobius"/>
    </source>
</evidence>
<keyword evidence="3" id="KW-0472">Membrane</keyword>
<organism evidence="4 5">
    <name type="scientific">Terrisporobacter mayombei</name>
    <dbReference type="NCBI Taxonomy" id="1541"/>
    <lineage>
        <taxon>Bacteria</taxon>
        <taxon>Bacillati</taxon>
        <taxon>Bacillota</taxon>
        <taxon>Clostridia</taxon>
        <taxon>Peptostreptococcales</taxon>
        <taxon>Peptostreptococcaceae</taxon>
        <taxon>Terrisporobacter</taxon>
    </lineage>
</organism>
<gene>
    <name evidence="4" type="ORF">TEMA_11380</name>
</gene>
<protein>
    <recommendedName>
        <fullName evidence="6">DUF5050 domain-containing protein</fullName>
    </recommendedName>
</protein>
<dbReference type="EMBL" id="CP101637">
    <property type="protein sequence ID" value="WMT80816.1"/>
    <property type="molecule type" value="Genomic_DNA"/>
</dbReference>
<evidence type="ECO:0000256" key="1">
    <source>
        <dbReference type="SAM" id="Coils"/>
    </source>
</evidence>
<sequence length="387" mass="45310">MYSENINKGKIGEEVMKKSVILFLVSMLMILFVGCSKEGAKEVAQPENLVCEKINNKYLYYRVASDRWDNKEYAYGVEKTFIFAFNNEKTTLYYIKEDKEECLQLANTKLSKDGYEIDYTFKSDSKGEYKLNVLLNKENKDEIKFTLNNRENKSYLIEENLLSKDECENKIKSTINEVELENMLATNFKEASNLDLDKIKSDIDKAREKLYEKTKESKNEIYYVYSPSGSYCEEDEEFKLQNYVFGGVYLDEHGEMLTINDFIYLVDANDFTLYKYSPNGNKKRIKYVKKSGESAKYENEVSKEKETSNKSTSSNSDKKGKYSKDEINKILEKGEDERACIVDGPVFYNNEWCYLVSYLVNTQTYRMSEYYIGSDTLEKYAYEEVNK</sequence>
<keyword evidence="3" id="KW-1133">Transmembrane helix</keyword>
<keyword evidence="3" id="KW-0812">Transmembrane</keyword>
<feature type="transmembrane region" description="Helical" evidence="3">
    <location>
        <begin position="20"/>
        <end position="40"/>
    </location>
</feature>
<evidence type="ECO:0000313" key="5">
    <source>
        <dbReference type="Proteomes" id="UP001235030"/>
    </source>
</evidence>
<evidence type="ECO:0000313" key="4">
    <source>
        <dbReference type="EMBL" id="WMT80816.1"/>
    </source>
</evidence>
<feature type="region of interest" description="Disordered" evidence="2">
    <location>
        <begin position="298"/>
        <end position="321"/>
    </location>
</feature>
<keyword evidence="1" id="KW-0175">Coiled coil</keyword>
<reference evidence="4 5" key="1">
    <citation type="submission" date="2022-07" db="EMBL/GenBank/DDBJ databases">
        <title>Genome sequence of Terrisporobacter mayombei DSM6539.</title>
        <authorList>
            <person name="Boeer T."/>
            <person name="Bengelsdorf F.R."/>
            <person name="Daniel R."/>
            <person name="Poehlein A."/>
        </authorList>
    </citation>
    <scope>NUCLEOTIDE SEQUENCE [LARGE SCALE GENOMIC DNA]</scope>
    <source>
        <strain evidence="4 5">DSM 6539</strain>
    </source>
</reference>
<name>A0ABY9Q0T9_9FIRM</name>
<feature type="compositionally biased region" description="Basic and acidic residues" evidence="2">
    <location>
        <begin position="298"/>
        <end position="308"/>
    </location>
</feature>
<keyword evidence="5" id="KW-1185">Reference proteome</keyword>
<accession>A0ABY9Q0T9</accession>
<feature type="coiled-coil region" evidence="1">
    <location>
        <begin position="189"/>
        <end position="216"/>
    </location>
</feature>
<evidence type="ECO:0008006" key="6">
    <source>
        <dbReference type="Google" id="ProtNLM"/>
    </source>
</evidence>
<evidence type="ECO:0000256" key="2">
    <source>
        <dbReference type="SAM" id="MobiDB-lite"/>
    </source>
</evidence>
<proteinExistence type="predicted"/>